<sequence>MVNLSVFGPILESGNDSLSSSVRKCFSMLSVQYWNQKQSLDFWSNTRKWEWSLSFRLILESGNDFPSVRTLGIRKRFLDFISALGIWNWKHSALGIQDWKHSTLKMETEMFTLGLEILKHSVCFLKFGFLEIRNVSGLDIRIE</sequence>
<evidence type="ECO:0000313" key="1">
    <source>
        <dbReference type="EMBL" id="RIA92160.1"/>
    </source>
</evidence>
<dbReference type="EMBL" id="QKYT01000133">
    <property type="protein sequence ID" value="RIA92160.1"/>
    <property type="molecule type" value="Genomic_DNA"/>
</dbReference>
<accession>A0A397T112</accession>
<reference evidence="1 2" key="1">
    <citation type="submission" date="2018-06" db="EMBL/GenBank/DDBJ databases">
        <title>Comparative genomics reveals the genomic features of Rhizophagus irregularis, R. cerebriforme, R. diaphanum and Gigaspora rosea, and their symbiotic lifestyle signature.</title>
        <authorList>
            <person name="Morin E."/>
            <person name="San Clemente H."/>
            <person name="Chen E.C.H."/>
            <person name="De La Providencia I."/>
            <person name="Hainaut M."/>
            <person name="Kuo A."/>
            <person name="Kohler A."/>
            <person name="Murat C."/>
            <person name="Tang N."/>
            <person name="Roy S."/>
            <person name="Loubradou J."/>
            <person name="Henrissat B."/>
            <person name="Grigoriev I.V."/>
            <person name="Corradi N."/>
            <person name="Roux C."/>
            <person name="Martin F.M."/>
        </authorList>
    </citation>
    <scope>NUCLEOTIDE SEQUENCE [LARGE SCALE GENOMIC DNA]</scope>
    <source>
        <strain evidence="1 2">DAOM 227022</strain>
    </source>
</reference>
<comment type="caution">
    <text evidence="1">The sequence shown here is derived from an EMBL/GenBank/DDBJ whole genome shotgun (WGS) entry which is preliminary data.</text>
</comment>
<evidence type="ECO:0000313" key="2">
    <source>
        <dbReference type="Proteomes" id="UP000265703"/>
    </source>
</evidence>
<dbReference type="AlphaFoldDB" id="A0A397T112"/>
<keyword evidence="2" id="KW-1185">Reference proteome</keyword>
<proteinExistence type="predicted"/>
<dbReference type="Proteomes" id="UP000265703">
    <property type="component" value="Unassembled WGS sequence"/>
</dbReference>
<gene>
    <name evidence="1" type="ORF">C1645_821047</name>
</gene>
<organism evidence="1 2">
    <name type="scientific">Glomus cerebriforme</name>
    <dbReference type="NCBI Taxonomy" id="658196"/>
    <lineage>
        <taxon>Eukaryota</taxon>
        <taxon>Fungi</taxon>
        <taxon>Fungi incertae sedis</taxon>
        <taxon>Mucoromycota</taxon>
        <taxon>Glomeromycotina</taxon>
        <taxon>Glomeromycetes</taxon>
        <taxon>Glomerales</taxon>
        <taxon>Glomeraceae</taxon>
        <taxon>Glomus</taxon>
    </lineage>
</organism>
<protein>
    <submittedName>
        <fullName evidence="1">Uncharacterized protein</fullName>
    </submittedName>
</protein>
<name>A0A397T112_9GLOM</name>